<reference evidence="3" key="1">
    <citation type="journal article" date="2013" name="Genome Announc.">
        <title>Complete Chromosome Sequence of Carnobacterium maltaromaticum LMA 28.</title>
        <authorList>
            <person name="Cailliez-Grimal C."/>
            <person name="Chaillou S."/>
            <person name="Anba-Mondoloni J."/>
            <person name="Loux V."/>
            <person name="Afzal M.I."/>
            <person name="Rahman A."/>
            <person name="Kergourlay G."/>
            <person name="Champomier-Verges M.C."/>
            <person name="Zagorec M."/>
            <person name="Dalgaard P."/>
            <person name="Leisner J.J."/>
            <person name="Prevost H."/>
            <person name="Revol-Junelles A.M."/>
            <person name="Borges F."/>
        </authorList>
    </citation>
    <scope>NUCLEOTIDE SEQUENCE</scope>
    <source>
        <strain evidence="3">LMA28</strain>
    </source>
</reference>
<dbReference type="KEGG" id="cml:BN424_2466"/>
<keyword evidence="3" id="KW-1185">Reference proteome</keyword>
<protein>
    <recommendedName>
        <fullName evidence="1">WxL Interacting Protein peptidoglycan binding domain-containing protein</fullName>
    </recommendedName>
</protein>
<evidence type="ECO:0000259" key="1">
    <source>
        <dbReference type="Pfam" id="PF06030"/>
    </source>
</evidence>
<dbReference type="EMBL" id="HE999757">
    <property type="protein sequence ID" value="CCO11905.2"/>
    <property type="molecule type" value="Genomic_DNA"/>
</dbReference>
<dbReference type="InterPro" id="IPR010317">
    <property type="entry name" value="WxLIP_PGBD"/>
</dbReference>
<dbReference type="Pfam" id="PF06030">
    <property type="entry name" value="WxLIP_PGBD"/>
    <property type="match status" value="1"/>
</dbReference>
<accession>K8E5E8</accession>
<dbReference type="STRING" id="1234679.BN424_2466"/>
<dbReference type="HOGENOM" id="CLU_3133665_0_0_9"/>
<name>K8E5E8_CARML</name>
<gene>
    <name evidence="2" type="ORF">BN424_2466</name>
</gene>
<organism evidence="2 3">
    <name type="scientific">Carnobacterium maltaromaticum LMA28</name>
    <dbReference type="NCBI Taxonomy" id="1234679"/>
    <lineage>
        <taxon>Bacteria</taxon>
        <taxon>Bacillati</taxon>
        <taxon>Bacillota</taxon>
        <taxon>Bacilli</taxon>
        <taxon>Lactobacillales</taxon>
        <taxon>Carnobacteriaceae</taxon>
        <taxon>Carnobacterium</taxon>
    </lineage>
</organism>
<evidence type="ECO:0000313" key="3">
    <source>
        <dbReference type="Proteomes" id="UP000000212"/>
    </source>
</evidence>
<sequence length="49" mass="5335">MKMTPNQEQDLEVVLSNTSDTVQKVEVSLAAGITNDNGIIDYPDGQKKV</sequence>
<dbReference type="Proteomes" id="UP000000212">
    <property type="component" value="Chromosome"/>
</dbReference>
<feature type="domain" description="WxL Interacting Protein peptidoglycan binding" evidence="1">
    <location>
        <begin position="1"/>
        <end position="48"/>
    </location>
</feature>
<proteinExistence type="predicted"/>
<dbReference type="AlphaFoldDB" id="K8E5E8"/>
<evidence type="ECO:0000313" key="2">
    <source>
        <dbReference type="EMBL" id="CCO11905.2"/>
    </source>
</evidence>